<evidence type="ECO:0008006" key="3">
    <source>
        <dbReference type="Google" id="ProtNLM"/>
    </source>
</evidence>
<dbReference type="Proteomes" id="UP001187734">
    <property type="component" value="Unassembled WGS sequence"/>
</dbReference>
<accession>A0AAE8SJS4</accession>
<reference evidence="1" key="1">
    <citation type="submission" date="2018-03" db="EMBL/GenBank/DDBJ databases">
        <authorList>
            <person name="Guldener U."/>
        </authorList>
    </citation>
    <scope>NUCLEOTIDE SEQUENCE</scope>
</reference>
<dbReference type="PANTHER" id="PTHR42085">
    <property type="entry name" value="F-BOX DOMAIN-CONTAINING PROTEIN"/>
    <property type="match status" value="1"/>
</dbReference>
<dbReference type="AlphaFoldDB" id="A0AAE8SJS4"/>
<gene>
    <name evidence="1" type="ORF">FTOL_07508</name>
</gene>
<name>A0AAE8SJS4_9HYPO</name>
<dbReference type="EMBL" id="ONZP01000251">
    <property type="protein sequence ID" value="SPJ79117.1"/>
    <property type="molecule type" value="Genomic_DNA"/>
</dbReference>
<dbReference type="InterPro" id="IPR038883">
    <property type="entry name" value="AN11006-like"/>
</dbReference>
<keyword evidence="2" id="KW-1185">Reference proteome</keyword>
<organism evidence="1 2">
    <name type="scientific">Fusarium torulosum</name>
    <dbReference type="NCBI Taxonomy" id="33205"/>
    <lineage>
        <taxon>Eukaryota</taxon>
        <taxon>Fungi</taxon>
        <taxon>Dikarya</taxon>
        <taxon>Ascomycota</taxon>
        <taxon>Pezizomycotina</taxon>
        <taxon>Sordariomycetes</taxon>
        <taxon>Hypocreomycetidae</taxon>
        <taxon>Hypocreales</taxon>
        <taxon>Nectriaceae</taxon>
        <taxon>Fusarium</taxon>
    </lineage>
</organism>
<evidence type="ECO:0000313" key="1">
    <source>
        <dbReference type="EMBL" id="SPJ79117.1"/>
    </source>
</evidence>
<evidence type="ECO:0000313" key="2">
    <source>
        <dbReference type="Proteomes" id="UP001187734"/>
    </source>
</evidence>
<proteinExistence type="predicted"/>
<dbReference type="PANTHER" id="PTHR42085:SF2">
    <property type="entry name" value="F-BOX DOMAIN-CONTAINING PROTEIN"/>
    <property type="match status" value="1"/>
</dbReference>
<sequence>MQQSHLSFENGILRVLTPCQRAPDTTFREWSESNLDDICLDLFGSSRDTNSTSETGNQNRGKFSRKYKVQSRLGSRNGTVVVREPLAHIHTSSSFNSVNTENTTSEYSLFTLPTEVRLVIYRYLLVSTTLPVLCPGPNGFRIINETLFHPQFGCYPQILQTCKAINKEAAPILYSENVFRRKFYWPTTWSRRSRRIHWPLSDSSPISRDNFELISRIRLFEDCDKWLRDGRLRILNDVPGLKELQVHVDMNDSTHLLTIKDALRSVHQHRPDLPYLKVKIRQPFDQAYKDWCNECQGKSMSFSLHIKRKVELEEWMIKEGIFVEKRLSWSFLTELSEFCGPSCIIGFVVDQSRVKAGRIECCIDYEGGPTFSWLPVESETQATL</sequence>
<protein>
    <recommendedName>
        <fullName evidence="3">F-box domain-containing protein</fullName>
    </recommendedName>
</protein>
<comment type="caution">
    <text evidence="1">The sequence shown here is derived from an EMBL/GenBank/DDBJ whole genome shotgun (WGS) entry which is preliminary data.</text>
</comment>